<feature type="transmembrane region" description="Helical" evidence="1">
    <location>
        <begin position="20"/>
        <end position="38"/>
    </location>
</feature>
<organism evidence="2 3">
    <name type="scientific">Porcincola intestinalis</name>
    <dbReference type="NCBI Taxonomy" id="2606632"/>
    <lineage>
        <taxon>Bacteria</taxon>
        <taxon>Bacillati</taxon>
        <taxon>Bacillota</taxon>
        <taxon>Clostridia</taxon>
        <taxon>Lachnospirales</taxon>
        <taxon>Lachnospiraceae</taxon>
        <taxon>Porcincola</taxon>
    </lineage>
</organism>
<comment type="caution">
    <text evidence="2">The sequence shown here is derived from an EMBL/GenBank/DDBJ whole genome shotgun (WGS) entry which is preliminary data.</text>
</comment>
<dbReference type="RefSeq" id="WP_154523953.1">
    <property type="nucleotide sequence ID" value="NZ_VULZ01000003.1"/>
</dbReference>
<feature type="transmembrane region" description="Helical" evidence="1">
    <location>
        <begin position="104"/>
        <end position="126"/>
    </location>
</feature>
<dbReference type="EMBL" id="VULZ01000003">
    <property type="protein sequence ID" value="MSS14370.1"/>
    <property type="molecule type" value="Genomic_DNA"/>
</dbReference>
<protein>
    <submittedName>
        <fullName evidence="2">Uncharacterized protein</fullName>
    </submittedName>
</protein>
<sequence>MEMKTEQSKSSKRTNAFVKLLVFLVAVLIIGNIVLWIASDYGKHPYLFFLKDLIAWITGINPLLILLLLWISRRHSLACRLGQNSPEEVKEAASEKARISRMELLTMFAGLSLLFFVIFSGPMTLLDLPYLGNPPKTRISAPHLEVYEGIPFEGLTSSQTKLEGKDAERQTIRLIISEYAEGCSVKRKRGHSCESVLYAAQKVPPVF</sequence>
<keyword evidence="1" id="KW-1133">Transmembrane helix</keyword>
<accession>A0A6L5X2C7</accession>
<reference evidence="2 3" key="1">
    <citation type="submission" date="2019-08" db="EMBL/GenBank/DDBJ databases">
        <title>In-depth cultivation of the pig gut microbiome towards novel bacterial diversity and tailored functional studies.</title>
        <authorList>
            <person name="Wylensek D."/>
            <person name="Hitch T.C.A."/>
            <person name="Clavel T."/>
        </authorList>
    </citation>
    <scope>NUCLEOTIDE SEQUENCE [LARGE SCALE GENOMIC DNA]</scope>
    <source>
        <strain evidence="2 3">Oil+RF-744-WCA-WT-11</strain>
    </source>
</reference>
<proteinExistence type="predicted"/>
<keyword evidence="3" id="KW-1185">Reference proteome</keyword>
<keyword evidence="1" id="KW-0472">Membrane</keyword>
<name>A0A6L5X2C7_9FIRM</name>
<evidence type="ECO:0000313" key="3">
    <source>
        <dbReference type="Proteomes" id="UP000481852"/>
    </source>
</evidence>
<keyword evidence="1" id="KW-0812">Transmembrane</keyword>
<evidence type="ECO:0000313" key="2">
    <source>
        <dbReference type="EMBL" id="MSS14370.1"/>
    </source>
</evidence>
<dbReference type="Proteomes" id="UP000481852">
    <property type="component" value="Unassembled WGS sequence"/>
</dbReference>
<dbReference type="AlphaFoldDB" id="A0A6L5X2C7"/>
<feature type="transmembrane region" description="Helical" evidence="1">
    <location>
        <begin position="53"/>
        <end position="71"/>
    </location>
</feature>
<evidence type="ECO:0000256" key="1">
    <source>
        <dbReference type="SAM" id="Phobius"/>
    </source>
</evidence>
<gene>
    <name evidence="2" type="ORF">FYJ35_04835</name>
</gene>